<organism evidence="5 6">
    <name type="scientific">Paenibacillus beijingensis</name>
    <dbReference type="NCBI Taxonomy" id="1126833"/>
    <lineage>
        <taxon>Bacteria</taxon>
        <taxon>Bacillati</taxon>
        <taxon>Bacillota</taxon>
        <taxon>Bacilli</taxon>
        <taxon>Bacillales</taxon>
        <taxon>Paenibacillaceae</taxon>
        <taxon>Paenibacillus</taxon>
    </lineage>
</organism>
<keyword evidence="3" id="KW-0694">RNA-binding</keyword>
<evidence type="ECO:0000313" key="5">
    <source>
        <dbReference type="EMBL" id="AJY73404.1"/>
    </source>
</evidence>
<dbReference type="SMART" id="SM00981">
    <property type="entry name" value="THUMP"/>
    <property type="match status" value="1"/>
</dbReference>
<evidence type="ECO:0000256" key="3">
    <source>
        <dbReference type="PROSITE-ProRule" id="PRU00529"/>
    </source>
</evidence>
<feature type="domain" description="THUMP" evidence="4">
    <location>
        <begin position="45"/>
        <end position="155"/>
    </location>
</feature>
<accession>A0A0D5NDC8</accession>
<dbReference type="HOGENOM" id="CLU_032119_3_1_9"/>
<reference evidence="5 6" key="1">
    <citation type="journal article" date="2015" name="J. Biotechnol.">
        <title>Complete genome sequence of Paenibacillus beijingensis 7188(T) (=DSM 24997(T)), a novel rhizobacterium from jujube garden soil.</title>
        <authorList>
            <person name="Kwak Y."/>
            <person name="Shin J.H."/>
        </authorList>
    </citation>
    <scope>NUCLEOTIDE SEQUENCE [LARGE SCALE GENOMIC DNA]</scope>
    <source>
        <strain evidence="5 6">DSM 24997</strain>
    </source>
</reference>
<dbReference type="AlphaFoldDB" id="A0A0D5NDC8"/>
<dbReference type="EMBL" id="CP011058">
    <property type="protein sequence ID" value="AJY73404.1"/>
    <property type="molecule type" value="Genomic_DNA"/>
</dbReference>
<dbReference type="Pfam" id="PF02926">
    <property type="entry name" value="THUMP"/>
    <property type="match status" value="1"/>
</dbReference>
<evidence type="ECO:0000256" key="1">
    <source>
        <dbReference type="ARBA" id="ARBA00022603"/>
    </source>
</evidence>
<dbReference type="PROSITE" id="PS51165">
    <property type="entry name" value="THUMP"/>
    <property type="match status" value="1"/>
</dbReference>
<keyword evidence="2" id="KW-0808">Transferase</keyword>
<dbReference type="Pfam" id="PF01170">
    <property type="entry name" value="UPF0020"/>
    <property type="match status" value="1"/>
</dbReference>
<dbReference type="InterPro" id="IPR053943">
    <property type="entry name" value="RlmKL-like_Mtase_CS"/>
</dbReference>
<dbReference type="PROSITE" id="PS01261">
    <property type="entry name" value="UPF0020"/>
    <property type="match status" value="1"/>
</dbReference>
<dbReference type="KEGG" id="pbj:VN24_00630"/>
<evidence type="ECO:0000313" key="6">
    <source>
        <dbReference type="Proteomes" id="UP000032633"/>
    </source>
</evidence>
<dbReference type="PANTHER" id="PTHR47313:SF1">
    <property type="entry name" value="RIBOSOMAL RNA LARGE SUBUNIT METHYLTRANSFERASE K_L"/>
    <property type="match status" value="1"/>
</dbReference>
<dbReference type="InterPro" id="IPR002052">
    <property type="entry name" value="DNA_methylase_N6_adenine_CS"/>
</dbReference>
<gene>
    <name evidence="5" type="ORF">VN24_00630</name>
</gene>
<dbReference type="PROSITE" id="PS00092">
    <property type="entry name" value="N6_MTASE"/>
    <property type="match status" value="1"/>
</dbReference>
<dbReference type="InterPro" id="IPR054170">
    <property type="entry name" value="RlmL_1st"/>
</dbReference>
<sequence>MQQLELIATSPMGLEAVVARELKQLGYENVKTENGRVTFFGGPQDICRTNLWLRTSDRVLVKMGQFKATTFEELFEGTKALDWPDWIPGDAEFPVEGRSHKSQLSSVPACQSIVKKAVVEKMKERYGTEWFPEDGARFVIEVSLLNDTALLTLDTTGPSLHKRGYRKLVTEAPLKETMAAAMVLLSRWRPERPLYDPFCGSGTIPIEAAMIGWNVAPGLRRTFNSEQWPIIGEELWEQAREEAFDSVRDDIPLQISGSDIDPEAIDVANAALGKAGFAKEIKLRVLPISKAKPEGRYGCIVTNPPYGERLGNDKEAEKALRELGLMTAILSDWSAFALSPNRSFEHFFGKPSDKKRKLFNGRIECNLFQYLGPLPPRSPE</sequence>
<dbReference type="Gene3D" id="3.30.2130.30">
    <property type="match status" value="1"/>
</dbReference>
<dbReference type="PATRIC" id="fig|1126833.4.peg.147"/>
<dbReference type="PANTHER" id="PTHR47313">
    <property type="entry name" value="RIBOSOMAL RNA LARGE SUBUNIT METHYLTRANSFERASE K/L"/>
    <property type="match status" value="1"/>
</dbReference>
<dbReference type="InterPro" id="IPR004114">
    <property type="entry name" value="THUMP_dom"/>
</dbReference>
<dbReference type="InterPro" id="IPR029063">
    <property type="entry name" value="SAM-dependent_MTases_sf"/>
</dbReference>
<dbReference type="Proteomes" id="UP000032633">
    <property type="component" value="Chromosome"/>
</dbReference>
<dbReference type="STRING" id="1126833.VN24_00630"/>
<evidence type="ECO:0000259" key="4">
    <source>
        <dbReference type="PROSITE" id="PS51165"/>
    </source>
</evidence>
<keyword evidence="1 5" id="KW-0489">Methyltransferase</keyword>
<reference evidence="6" key="2">
    <citation type="submission" date="2015-03" db="EMBL/GenBank/DDBJ databases">
        <title>Genome sequence of Paenibacillus beijingensis strain DSM 24997T.</title>
        <authorList>
            <person name="Kwak Y."/>
            <person name="Shin J.-H."/>
        </authorList>
    </citation>
    <scope>NUCLEOTIDE SEQUENCE [LARGE SCALE GENOMIC DNA]</scope>
    <source>
        <strain evidence="6">DSM 24997</strain>
    </source>
</reference>
<dbReference type="GO" id="GO:0070043">
    <property type="term" value="F:rRNA (guanine-N7-)-methyltransferase activity"/>
    <property type="evidence" value="ECO:0007669"/>
    <property type="project" value="TreeGrafter"/>
</dbReference>
<dbReference type="Pfam" id="PF22020">
    <property type="entry name" value="RlmL_1st"/>
    <property type="match status" value="1"/>
</dbReference>
<keyword evidence="6" id="KW-1185">Reference proteome</keyword>
<dbReference type="GO" id="GO:0003723">
    <property type="term" value="F:RNA binding"/>
    <property type="evidence" value="ECO:0007669"/>
    <property type="project" value="UniProtKB-UniRule"/>
</dbReference>
<dbReference type="InterPro" id="IPR000241">
    <property type="entry name" value="RlmKL-like_Mtase"/>
</dbReference>
<proteinExistence type="predicted"/>
<dbReference type="SUPFAM" id="SSF53335">
    <property type="entry name" value="S-adenosyl-L-methionine-dependent methyltransferases"/>
    <property type="match status" value="1"/>
</dbReference>
<dbReference type="CDD" id="cd11715">
    <property type="entry name" value="THUMP_AdoMetMT"/>
    <property type="match status" value="1"/>
</dbReference>
<protein>
    <submittedName>
        <fullName evidence="5">N-6 DNA methylase</fullName>
    </submittedName>
</protein>
<dbReference type="GO" id="GO:0008990">
    <property type="term" value="F:rRNA (guanine-N2-)-methyltransferase activity"/>
    <property type="evidence" value="ECO:0007669"/>
    <property type="project" value="TreeGrafter"/>
</dbReference>
<evidence type="ECO:0000256" key="2">
    <source>
        <dbReference type="ARBA" id="ARBA00022679"/>
    </source>
</evidence>
<name>A0A0D5NDC8_9BACL</name>
<dbReference type="Gene3D" id="3.40.50.150">
    <property type="entry name" value="Vaccinia Virus protein VP39"/>
    <property type="match status" value="1"/>
</dbReference>
<dbReference type="RefSeq" id="WP_045668839.1">
    <property type="nucleotide sequence ID" value="NZ_CP011058.1"/>
</dbReference>